<dbReference type="RefSeq" id="WP_160848595.1">
    <property type="nucleotide sequence ID" value="NZ_WMEQ01000008.1"/>
</dbReference>
<evidence type="ECO:0000313" key="1">
    <source>
        <dbReference type="EMBL" id="MYL34296.1"/>
    </source>
</evidence>
<dbReference type="AlphaFoldDB" id="A0A6I4ZZA6"/>
<accession>A0A6I4ZZA6</accession>
<comment type="caution">
    <text evidence="1">The sequence shown here is derived from an EMBL/GenBank/DDBJ whole genome shotgun (WGS) entry which is preliminary data.</text>
</comment>
<proteinExistence type="predicted"/>
<protein>
    <submittedName>
        <fullName evidence="1">Uncharacterized protein</fullName>
    </submittedName>
</protein>
<evidence type="ECO:0000313" key="2">
    <source>
        <dbReference type="Proteomes" id="UP000468638"/>
    </source>
</evidence>
<name>A0A6I4ZZA6_9BACI</name>
<dbReference type="EMBL" id="WMEQ01000008">
    <property type="protein sequence ID" value="MYL34296.1"/>
    <property type="molecule type" value="Genomic_DNA"/>
</dbReference>
<organism evidence="1 2">
    <name type="scientific">Pontibacillus yanchengensis</name>
    <dbReference type="NCBI Taxonomy" id="462910"/>
    <lineage>
        <taxon>Bacteria</taxon>
        <taxon>Bacillati</taxon>
        <taxon>Bacillota</taxon>
        <taxon>Bacilli</taxon>
        <taxon>Bacillales</taxon>
        <taxon>Bacillaceae</taxon>
        <taxon>Pontibacillus</taxon>
    </lineage>
</organism>
<sequence length="205" mass="24104">MNRINRESLFHIFNDEVVAKSFIDTYFDLNKAKAMLTIDECLDLSESYGVPSVALSATNKQKYKYKVYIHIIEKEHLSSDYHGLWGSIMLESMNRAKKYNPMEPVVHLVIANHEWIDQRIFDTSFKIENPNTSRYLPANLVEVQVIELPKMREKFDIMRPSTIVKTPMYRWYVFLDNETEKPLLREVVNKDDAIFKANDLCKGFL</sequence>
<reference evidence="1 2" key="1">
    <citation type="submission" date="2019-11" db="EMBL/GenBank/DDBJ databases">
        <title>Genome sequences of 17 halophilic strains isolated from different environments.</title>
        <authorList>
            <person name="Furrow R.E."/>
        </authorList>
    </citation>
    <scope>NUCLEOTIDE SEQUENCE [LARGE SCALE GENOMIC DNA]</scope>
    <source>
        <strain evidence="1 2">22514_16_FS</strain>
    </source>
</reference>
<gene>
    <name evidence="1" type="ORF">GLW05_11875</name>
</gene>
<dbReference type="Proteomes" id="UP000468638">
    <property type="component" value="Unassembled WGS sequence"/>
</dbReference>